<keyword evidence="1" id="KW-1133">Transmembrane helix</keyword>
<organism evidence="2 3">
    <name type="scientific">Phascolomyces articulosus</name>
    <dbReference type="NCBI Taxonomy" id="60185"/>
    <lineage>
        <taxon>Eukaryota</taxon>
        <taxon>Fungi</taxon>
        <taxon>Fungi incertae sedis</taxon>
        <taxon>Mucoromycota</taxon>
        <taxon>Mucoromycotina</taxon>
        <taxon>Mucoromycetes</taxon>
        <taxon>Mucorales</taxon>
        <taxon>Lichtheimiaceae</taxon>
        <taxon>Phascolomyces</taxon>
    </lineage>
</organism>
<dbReference type="EMBL" id="JAIXMP010000010">
    <property type="protein sequence ID" value="KAI9266854.1"/>
    <property type="molecule type" value="Genomic_DNA"/>
</dbReference>
<feature type="transmembrane region" description="Helical" evidence="1">
    <location>
        <begin position="35"/>
        <end position="52"/>
    </location>
</feature>
<comment type="caution">
    <text evidence="2">The sequence shown here is derived from an EMBL/GenBank/DDBJ whole genome shotgun (WGS) entry which is preliminary data.</text>
</comment>
<feature type="transmembrane region" description="Helical" evidence="1">
    <location>
        <begin position="7"/>
        <end position="29"/>
    </location>
</feature>
<name>A0AAD5K375_9FUNG</name>
<dbReference type="Proteomes" id="UP001209540">
    <property type="component" value="Unassembled WGS sequence"/>
</dbReference>
<evidence type="ECO:0000256" key="1">
    <source>
        <dbReference type="SAM" id="Phobius"/>
    </source>
</evidence>
<keyword evidence="1" id="KW-0812">Transmembrane</keyword>
<protein>
    <submittedName>
        <fullName evidence="2">Uncharacterized protein</fullName>
    </submittedName>
</protein>
<proteinExistence type="predicted"/>
<reference evidence="2" key="2">
    <citation type="submission" date="2023-02" db="EMBL/GenBank/DDBJ databases">
        <authorList>
            <consortium name="DOE Joint Genome Institute"/>
            <person name="Mondo S.J."/>
            <person name="Chang Y."/>
            <person name="Wang Y."/>
            <person name="Ahrendt S."/>
            <person name="Andreopoulos W."/>
            <person name="Barry K."/>
            <person name="Beard J."/>
            <person name="Benny G.L."/>
            <person name="Blankenship S."/>
            <person name="Bonito G."/>
            <person name="Cuomo C."/>
            <person name="Desiro A."/>
            <person name="Gervers K.A."/>
            <person name="Hundley H."/>
            <person name="Kuo A."/>
            <person name="LaButti K."/>
            <person name="Lang B.F."/>
            <person name="Lipzen A."/>
            <person name="O'Donnell K."/>
            <person name="Pangilinan J."/>
            <person name="Reynolds N."/>
            <person name="Sandor L."/>
            <person name="Smith M.W."/>
            <person name="Tsang A."/>
            <person name="Grigoriev I.V."/>
            <person name="Stajich J.E."/>
            <person name="Spatafora J.W."/>
        </authorList>
    </citation>
    <scope>NUCLEOTIDE SEQUENCE</scope>
    <source>
        <strain evidence="2">RSA 2281</strain>
    </source>
</reference>
<evidence type="ECO:0000313" key="2">
    <source>
        <dbReference type="EMBL" id="KAI9266854.1"/>
    </source>
</evidence>
<dbReference type="AlphaFoldDB" id="A0AAD5K375"/>
<evidence type="ECO:0000313" key="3">
    <source>
        <dbReference type="Proteomes" id="UP001209540"/>
    </source>
</evidence>
<keyword evidence="3" id="KW-1185">Reference proteome</keyword>
<sequence length="111" mass="12784">MSKIANCFLEMFFIILLVMSYGIIILGQLYNANSGHWTVIIWVSQSGFLLLVQRKFDFTYIISSSSSTRRLFMISLRAFPIVYLLQKFRVDTKKIETAYPNRGSKSGSKNL</sequence>
<gene>
    <name evidence="2" type="ORF">BDA99DRAFT_536260</name>
</gene>
<accession>A0AAD5K375</accession>
<reference evidence="2" key="1">
    <citation type="journal article" date="2022" name="IScience">
        <title>Evolution of zygomycete secretomes and the origins of terrestrial fungal ecologies.</title>
        <authorList>
            <person name="Chang Y."/>
            <person name="Wang Y."/>
            <person name="Mondo S."/>
            <person name="Ahrendt S."/>
            <person name="Andreopoulos W."/>
            <person name="Barry K."/>
            <person name="Beard J."/>
            <person name="Benny G.L."/>
            <person name="Blankenship S."/>
            <person name="Bonito G."/>
            <person name="Cuomo C."/>
            <person name="Desiro A."/>
            <person name="Gervers K.A."/>
            <person name="Hundley H."/>
            <person name="Kuo A."/>
            <person name="LaButti K."/>
            <person name="Lang B.F."/>
            <person name="Lipzen A."/>
            <person name="O'Donnell K."/>
            <person name="Pangilinan J."/>
            <person name="Reynolds N."/>
            <person name="Sandor L."/>
            <person name="Smith M.E."/>
            <person name="Tsang A."/>
            <person name="Grigoriev I.V."/>
            <person name="Stajich J.E."/>
            <person name="Spatafora J.W."/>
        </authorList>
    </citation>
    <scope>NUCLEOTIDE SEQUENCE</scope>
    <source>
        <strain evidence="2">RSA 2281</strain>
    </source>
</reference>
<keyword evidence="1" id="KW-0472">Membrane</keyword>